<evidence type="ECO:0000313" key="5">
    <source>
        <dbReference type="Proteomes" id="UP001143391"/>
    </source>
</evidence>
<feature type="non-terminal residue" evidence="4">
    <location>
        <position position="116"/>
    </location>
</feature>
<feature type="compositionally biased region" description="Polar residues" evidence="2">
    <location>
        <begin position="1"/>
        <end position="29"/>
    </location>
</feature>
<feature type="domain" description="Teneurin-like YD-shell" evidence="3">
    <location>
        <begin position="3"/>
        <end position="95"/>
    </location>
</feature>
<reference evidence="4" key="1">
    <citation type="submission" date="2022-07" db="EMBL/GenBank/DDBJ databases">
        <title>Marinobacter iranensis a new bacterium isolate from a hipersaline lake in Iran.</title>
        <authorList>
            <person name="Mohammad A.M.A."/>
            <person name="Cristina S.-P."/>
            <person name="Antonio V."/>
        </authorList>
    </citation>
    <scope>NUCLEOTIDE SEQUENCE</scope>
    <source>
        <strain evidence="4">71-i</strain>
    </source>
</reference>
<evidence type="ECO:0000256" key="1">
    <source>
        <dbReference type="ARBA" id="ARBA00022737"/>
    </source>
</evidence>
<name>A0ABT5YGE7_9GAMM</name>
<evidence type="ECO:0000259" key="3">
    <source>
        <dbReference type="Pfam" id="PF25023"/>
    </source>
</evidence>
<gene>
    <name evidence="4" type="ORF">NLU14_21385</name>
</gene>
<feature type="region of interest" description="Disordered" evidence="2">
    <location>
        <begin position="1"/>
        <end position="36"/>
    </location>
</feature>
<sequence length="116" mass="13120">SASYNLGDQLQSQGNTSYTYDGNGRLSQKTTDTDVTTYDYDSQGRLKQVQTPDHTIEYRHNALGNRVAKVKDGQVVERYLWQDKTTLLATYDGDGNLKQRFEYTLGHTPTSFTENG</sequence>
<proteinExistence type="predicted"/>
<organism evidence="4 5">
    <name type="scientific">Marinobacter iranensis</name>
    <dbReference type="NCBI Taxonomy" id="2962607"/>
    <lineage>
        <taxon>Bacteria</taxon>
        <taxon>Pseudomonadati</taxon>
        <taxon>Pseudomonadota</taxon>
        <taxon>Gammaproteobacteria</taxon>
        <taxon>Pseudomonadales</taxon>
        <taxon>Marinobacteraceae</taxon>
        <taxon>Marinobacter</taxon>
    </lineage>
</organism>
<keyword evidence="5" id="KW-1185">Reference proteome</keyword>
<accession>A0ABT5YGE7</accession>
<protein>
    <recommendedName>
        <fullName evidence="3">Teneurin-like YD-shell domain-containing protein</fullName>
    </recommendedName>
</protein>
<evidence type="ECO:0000256" key="2">
    <source>
        <dbReference type="SAM" id="MobiDB-lite"/>
    </source>
</evidence>
<keyword evidence="1" id="KW-0677">Repeat</keyword>
<dbReference type="EMBL" id="JANCMW010000049">
    <property type="protein sequence ID" value="MDF0752781.1"/>
    <property type="molecule type" value="Genomic_DNA"/>
</dbReference>
<comment type="caution">
    <text evidence="4">The sequence shown here is derived from an EMBL/GenBank/DDBJ whole genome shotgun (WGS) entry which is preliminary data.</text>
</comment>
<dbReference type="Gene3D" id="2.180.10.10">
    <property type="entry name" value="RHS repeat-associated core"/>
    <property type="match status" value="1"/>
</dbReference>
<dbReference type="Proteomes" id="UP001143391">
    <property type="component" value="Unassembled WGS sequence"/>
</dbReference>
<evidence type="ECO:0000313" key="4">
    <source>
        <dbReference type="EMBL" id="MDF0752781.1"/>
    </source>
</evidence>
<dbReference type="InterPro" id="IPR056823">
    <property type="entry name" value="TEN-like_YD-shell"/>
</dbReference>
<feature type="non-terminal residue" evidence="4">
    <location>
        <position position="1"/>
    </location>
</feature>
<dbReference type="Pfam" id="PF25023">
    <property type="entry name" value="TEN_YD-shell"/>
    <property type="match status" value="1"/>
</dbReference>